<organism evidence="1 2">
    <name type="scientific">Croceicoccus naphthovorans</name>
    <dbReference type="NCBI Taxonomy" id="1348774"/>
    <lineage>
        <taxon>Bacteria</taxon>
        <taxon>Pseudomonadati</taxon>
        <taxon>Pseudomonadota</taxon>
        <taxon>Alphaproteobacteria</taxon>
        <taxon>Sphingomonadales</taxon>
        <taxon>Erythrobacteraceae</taxon>
        <taxon>Croceicoccus</taxon>
    </lineage>
</organism>
<proteinExistence type="predicted"/>
<keyword evidence="2" id="KW-1185">Reference proteome</keyword>
<dbReference type="PATRIC" id="fig|1348774.3.peg.491"/>
<accession>A0A0G3XFE2</accession>
<dbReference type="AlphaFoldDB" id="A0A0G3XFE2"/>
<name>A0A0G3XFE2_9SPHN</name>
<dbReference type="EMBL" id="CP011770">
    <property type="protein sequence ID" value="AKM09063.1"/>
    <property type="molecule type" value="Genomic_DNA"/>
</dbReference>
<evidence type="ECO:0000313" key="2">
    <source>
        <dbReference type="Proteomes" id="UP000035287"/>
    </source>
</evidence>
<sequence length="145" mass="15779">MTDHATACYPGEAATAAEVVALADEYRIAAHLLVQNGRSGEPRSRSPFRMVAIHAVELYLNAFLLHSGHSAGQVRGLQHNLAARADLAVQLGLVLRKRTREHLHAMSQSREFLVTRYVPSGTSLSEINRLQATLTEVAQKVSAAI</sequence>
<reference evidence="1 2" key="1">
    <citation type="submission" date="2015-06" db="EMBL/GenBank/DDBJ databases">
        <authorList>
            <person name="Zeng Y."/>
            <person name="Huang Y."/>
        </authorList>
    </citation>
    <scope>NUCLEOTIDE SEQUENCE [LARGE SCALE GENOMIC DNA]</scope>
    <source>
        <strain evidence="1 2">PQ-2</strain>
    </source>
</reference>
<protein>
    <submittedName>
        <fullName evidence="1">Uncharacterized protein</fullName>
    </submittedName>
</protein>
<dbReference type="Proteomes" id="UP000035287">
    <property type="component" value="Chromosome"/>
</dbReference>
<gene>
    <name evidence="1" type="ORF">AB433_02335</name>
</gene>
<dbReference type="STRING" id="1348774.AB433_02335"/>
<evidence type="ECO:0000313" key="1">
    <source>
        <dbReference type="EMBL" id="AKM09063.1"/>
    </source>
</evidence>
<dbReference type="RefSeq" id="WP_047819759.1">
    <property type="nucleotide sequence ID" value="NZ_CP011770.1"/>
</dbReference>
<dbReference type="KEGG" id="cna:AB433_02335"/>